<dbReference type="Proteomes" id="UP001228376">
    <property type="component" value="Unassembled WGS sequence"/>
</dbReference>
<protein>
    <submittedName>
        <fullName evidence="1">Uncharacterized protein</fullName>
    </submittedName>
</protein>
<accession>A0ABU5CHY4</accession>
<dbReference type="RefSeq" id="WP_306065550.1">
    <property type="nucleotide sequence ID" value="NZ_JAROCA020000001.1"/>
</dbReference>
<dbReference type="PANTHER" id="PTHR34047:SF8">
    <property type="entry name" value="PROTEIN YKFC"/>
    <property type="match status" value="1"/>
</dbReference>
<dbReference type="InterPro" id="IPR051083">
    <property type="entry name" value="GrpII_Intron_Splice-Mob/Def"/>
</dbReference>
<gene>
    <name evidence="1" type="ORF">P5G51_008585</name>
</gene>
<comment type="caution">
    <text evidence="1">The sequence shown here is derived from an EMBL/GenBank/DDBJ whole genome shotgun (WGS) entry which is preliminary data.</text>
</comment>
<organism evidence="1 2">
    <name type="scientific">Tigheibacillus jepli</name>
    <dbReference type="NCBI Taxonomy" id="3035914"/>
    <lineage>
        <taxon>Bacteria</taxon>
        <taxon>Bacillati</taxon>
        <taxon>Bacillota</taxon>
        <taxon>Bacilli</taxon>
        <taxon>Bacillales</taxon>
        <taxon>Bacillaceae</taxon>
        <taxon>Tigheibacillus</taxon>
    </lineage>
</organism>
<evidence type="ECO:0000313" key="1">
    <source>
        <dbReference type="EMBL" id="MDY0405447.1"/>
    </source>
</evidence>
<reference evidence="1 2" key="1">
    <citation type="submission" date="2023-10" db="EMBL/GenBank/DDBJ databases">
        <title>179-bfca-hs.</title>
        <authorList>
            <person name="Miliotis G."/>
            <person name="Sengupta P."/>
            <person name="Hameed A."/>
            <person name="Chuvochina M."/>
            <person name="Mcdonagh F."/>
            <person name="Simpson A.C."/>
            <person name="Singh N.K."/>
            <person name="Rekha P.D."/>
            <person name="Raman K."/>
            <person name="Hugenholtz P."/>
            <person name="Venkateswaran K."/>
        </authorList>
    </citation>
    <scope>NUCLEOTIDE SEQUENCE [LARGE SCALE GENOMIC DNA]</scope>
    <source>
        <strain evidence="1 2">179-BFC-A-HS</strain>
    </source>
</reference>
<proteinExistence type="predicted"/>
<keyword evidence="2" id="KW-1185">Reference proteome</keyword>
<name>A0ABU5CHY4_9BACI</name>
<sequence length="414" mass="48257">MAADPFHQLHVYRSNANNDRQMTDCYRLLYNKALWQYAADLAGLTIEQTETMIVESIQELRLSTFRFDTGNMSSVKSRLMQETIYLILAAIYANLTNPRDPGDERKAKQALKQIDNHFCNATWFIHGSVDVRYVKVETILRLLARKIKDHRFLKLVRHMLKTMYRNKPKSRNAVYPNIPNKFTKLFAAICLQHVGKQLEHVKVGRQVNYVCYKHHFVAGIDGSKRQAVRLRTCLNDILTNHLQLELLENKLRVTHMKKPIRFLGYNINASYCRSTHRRKIQFAIPENDLQKIARVWQYGDFSLFQSGRRTGIINKSEYEILQQYNKELIGLARKYCLADNAAYLFQLRYLALGSFRKTIAAKRKSTVKKVAKDIAKYGIQNGKKVRGKKDMACFVTNEQLTALMKKERQNLLKT</sequence>
<dbReference type="EMBL" id="JAROCA020000001">
    <property type="protein sequence ID" value="MDY0405447.1"/>
    <property type="molecule type" value="Genomic_DNA"/>
</dbReference>
<evidence type="ECO:0000313" key="2">
    <source>
        <dbReference type="Proteomes" id="UP001228376"/>
    </source>
</evidence>
<dbReference type="PANTHER" id="PTHR34047">
    <property type="entry name" value="NUCLEAR INTRON MATURASE 1, MITOCHONDRIAL-RELATED"/>
    <property type="match status" value="1"/>
</dbReference>